<name>A0ACB6RRV9_9PLEO</name>
<evidence type="ECO:0000313" key="1">
    <source>
        <dbReference type="EMBL" id="KAF2624437.1"/>
    </source>
</evidence>
<dbReference type="Proteomes" id="UP000799754">
    <property type="component" value="Unassembled WGS sequence"/>
</dbReference>
<protein>
    <submittedName>
        <fullName evidence="1">Uncharacterized protein</fullName>
    </submittedName>
</protein>
<dbReference type="EMBL" id="MU006731">
    <property type="protein sequence ID" value="KAF2624437.1"/>
    <property type="molecule type" value="Genomic_DNA"/>
</dbReference>
<reference evidence="1" key="1">
    <citation type="journal article" date="2020" name="Stud. Mycol.">
        <title>101 Dothideomycetes genomes: a test case for predicting lifestyles and emergence of pathogens.</title>
        <authorList>
            <person name="Haridas S."/>
            <person name="Albert R."/>
            <person name="Binder M."/>
            <person name="Bloem J."/>
            <person name="Labutti K."/>
            <person name="Salamov A."/>
            <person name="Andreopoulos B."/>
            <person name="Baker S."/>
            <person name="Barry K."/>
            <person name="Bills G."/>
            <person name="Bluhm B."/>
            <person name="Cannon C."/>
            <person name="Castanera R."/>
            <person name="Culley D."/>
            <person name="Daum C."/>
            <person name="Ezra D."/>
            <person name="Gonzalez J."/>
            <person name="Henrissat B."/>
            <person name="Kuo A."/>
            <person name="Liang C."/>
            <person name="Lipzen A."/>
            <person name="Lutzoni F."/>
            <person name="Magnuson J."/>
            <person name="Mondo S."/>
            <person name="Nolan M."/>
            <person name="Ohm R."/>
            <person name="Pangilinan J."/>
            <person name="Park H.-J."/>
            <person name="Ramirez L."/>
            <person name="Alfaro M."/>
            <person name="Sun H."/>
            <person name="Tritt A."/>
            <person name="Yoshinaga Y."/>
            <person name="Zwiers L.-H."/>
            <person name="Turgeon B."/>
            <person name="Goodwin S."/>
            <person name="Spatafora J."/>
            <person name="Crous P."/>
            <person name="Grigoriev I."/>
        </authorList>
    </citation>
    <scope>NUCLEOTIDE SEQUENCE</scope>
    <source>
        <strain evidence="1">CBS 525.71</strain>
    </source>
</reference>
<gene>
    <name evidence="1" type="ORF">BU25DRAFT_424202</name>
</gene>
<proteinExistence type="predicted"/>
<organism evidence="1 2">
    <name type="scientific">Macroventuria anomochaeta</name>
    <dbReference type="NCBI Taxonomy" id="301207"/>
    <lineage>
        <taxon>Eukaryota</taxon>
        <taxon>Fungi</taxon>
        <taxon>Dikarya</taxon>
        <taxon>Ascomycota</taxon>
        <taxon>Pezizomycotina</taxon>
        <taxon>Dothideomycetes</taxon>
        <taxon>Pleosporomycetidae</taxon>
        <taxon>Pleosporales</taxon>
        <taxon>Pleosporineae</taxon>
        <taxon>Didymellaceae</taxon>
        <taxon>Macroventuria</taxon>
    </lineage>
</organism>
<accession>A0ACB6RRV9</accession>
<evidence type="ECO:0000313" key="2">
    <source>
        <dbReference type="Proteomes" id="UP000799754"/>
    </source>
</evidence>
<comment type="caution">
    <text evidence="1">The sequence shown here is derived from an EMBL/GenBank/DDBJ whole genome shotgun (WGS) entry which is preliminary data.</text>
</comment>
<sequence length="706" mass="77753">MSARRPRAGRGRGRGRGRGSTMIWEWESYTPSPAVYDNIWHIRQAPVSVSPHVPDDCPIPDALTRILERRQTEDGLGRNFYFVEITYLGGQEQTGTWVQSSDERERGGTEVERVDVSRILQYVSPRELERFENEQFRVEAEAQAVADREDEQEQVRRRMEKNARVAGRGRGRSRGGGGGRWRGRGGLLSGSASHRELPQGEIIDGQPSQTHTQGPPTSRDDITKITEIAEITEITEATETTETSMESEQAESEDDLSEPTSPGLMRSAFVANSALPLSSPVRLRRPAPPKGLQQRHAEAPHVGDIVTAAADNKRAYVSSAAVPLQFARRFGGIAAAESESASSDDDDVVHPSKRRKTESVEPQQTLMFPPSSQIAESDSGREAASIPADPPSTVKVHKYHDANLAVHNTPRAAPSAPHHSNLEIDTTADGSEDEDAEEYVVESVIEHYYDDDGRKYYLVKWQGYDSHDWLPSEDLEGAAELCRPMALSAADPCRSRLLALCRQACVGRWSIHTAPASYTQPSLLPPRPTFTTASRRCRISRHEALPLRSRNPATIVGLTAGALTLATSLLPAVLGLETGIDEFKSIDETLQGFAGEVVAFRSVLFILQTELGLIEKESNSEVPAWWDRDALTTLLTNAASTFSRLEAVVSNIQGRTSTPSKSRTSDSRYKSTRGPWRFPSAWPDSKSRIKHAMTPSDSTAFNICPV</sequence>
<keyword evidence="2" id="KW-1185">Reference proteome</keyword>